<accession>A0ABN9TTG7</accession>
<feature type="region of interest" description="Disordered" evidence="1">
    <location>
        <begin position="100"/>
        <end position="120"/>
    </location>
</feature>
<dbReference type="Proteomes" id="UP001189429">
    <property type="component" value="Unassembled WGS sequence"/>
</dbReference>
<name>A0ABN9TTG7_9DINO</name>
<evidence type="ECO:0000313" key="3">
    <source>
        <dbReference type="Proteomes" id="UP001189429"/>
    </source>
</evidence>
<comment type="caution">
    <text evidence="2">The sequence shown here is derived from an EMBL/GenBank/DDBJ whole genome shotgun (WGS) entry which is preliminary data.</text>
</comment>
<organism evidence="2 3">
    <name type="scientific">Prorocentrum cordatum</name>
    <dbReference type="NCBI Taxonomy" id="2364126"/>
    <lineage>
        <taxon>Eukaryota</taxon>
        <taxon>Sar</taxon>
        <taxon>Alveolata</taxon>
        <taxon>Dinophyceae</taxon>
        <taxon>Prorocentrales</taxon>
        <taxon>Prorocentraceae</taxon>
        <taxon>Prorocentrum</taxon>
    </lineage>
</organism>
<evidence type="ECO:0000256" key="1">
    <source>
        <dbReference type="SAM" id="MobiDB-lite"/>
    </source>
</evidence>
<proteinExistence type="predicted"/>
<evidence type="ECO:0000313" key="2">
    <source>
        <dbReference type="EMBL" id="CAK0849480.1"/>
    </source>
</evidence>
<sequence>DPHGVMLSCCIGESSKYDGVYTSKWNRDAEVFVVHGSVINWDSKLQTLVVPEGDGGLETSYPGEARPRKAKRVNGSLVWLRFPFEDVWVEQQPPAPVAADSAASCAWPSSPAARAAPRAR</sequence>
<reference evidence="2" key="1">
    <citation type="submission" date="2023-10" db="EMBL/GenBank/DDBJ databases">
        <authorList>
            <person name="Chen Y."/>
            <person name="Shah S."/>
            <person name="Dougan E. K."/>
            <person name="Thang M."/>
            <person name="Chan C."/>
        </authorList>
    </citation>
    <scope>NUCLEOTIDE SEQUENCE [LARGE SCALE GENOMIC DNA]</scope>
</reference>
<protein>
    <submittedName>
        <fullName evidence="2">Uncharacterized protein</fullName>
    </submittedName>
</protein>
<dbReference type="EMBL" id="CAUYUJ010015063">
    <property type="protein sequence ID" value="CAK0849480.1"/>
    <property type="molecule type" value="Genomic_DNA"/>
</dbReference>
<keyword evidence="3" id="KW-1185">Reference proteome</keyword>
<feature type="non-terminal residue" evidence="2">
    <location>
        <position position="1"/>
    </location>
</feature>
<gene>
    <name evidence="2" type="ORF">PCOR1329_LOCUS42158</name>
</gene>